<keyword evidence="15" id="KW-1133">Transmembrane helix</keyword>
<evidence type="ECO:0000256" key="8">
    <source>
        <dbReference type="ARBA" id="ARBA00032306"/>
    </source>
</evidence>
<keyword evidence="12" id="KW-0067">ATP-binding</keyword>
<dbReference type="InterPro" id="IPR036704">
    <property type="entry name" value="RraA/RraA-like_sf"/>
</dbReference>
<dbReference type="GO" id="GO:0016020">
    <property type="term" value="C:membrane"/>
    <property type="evidence" value="ECO:0007669"/>
    <property type="project" value="UniProtKB-SubCell"/>
</dbReference>
<evidence type="ECO:0000256" key="10">
    <source>
        <dbReference type="ARBA" id="ARBA00055524"/>
    </source>
</evidence>
<name>A0A3L6TDT2_PANMI</name>
<protein>
    <recommendedName>
        <fullName evidence="3">apyrase</fullName>
        <ecNumber evidence="3">3.6.1.5</ecNumber>
    </recommendedName>
    <alternativeName>
        <fullName evidence="7">ATP-diphosphatase</fullName>
    </alternativeName>
    <alternativeName>
        <fullName evidence="8">ATP-diphosphohydrolase</fullName>
    </alternativeName>
    <alternativeName>
        <fullName evidence="6">Adenosine diphosphatase</fullName>
    </alternativeName>
</protein>
<evidence type="ECO:0000256" key="9">
    <source>
        <dbReference type="ARBA" id="ARBA00049175"/>
    </source>
</evidence>
<comment type="subcellular location">
    <subcellularLocation>
        <location evidence="1">Membrane</location>
        <topology evidence="1">Single-pass type II membrane protein</topology>
    </subcellularLocation>
</comment>
<keyword evidence="15" id="KW-0472">Membrane</keyword>
<keyword evidence="17" id="KW-1185">Reference proteome</keyword>
<dbReference type="OrthoDB" id="6372431at2759"/>
<keyword evidence="5" id="KW-0735">Signal-anchor</keyword>
<evidence type="ECO:0000256" key="7">
    <source>
        <dbReference type="ARBA" id="ARBA00031428"/>
    </source>
</evidence>
<evidence type="ECO:0000313" key="17">
    <source>
        <dbReference type="Proteomes" id="UP000275267"/>
    </source>
</evidence>
<evidence type="ECO:0000256" key="4">
    <source>
        <dbReference type="ARBA" id="ARBA00022801"/>
    </source>
</evidence>
<keyword evidence="4 13" id="KW-0378">Hydrolase</keyword>
<dbReference type="GO" id="GO:0004050">
    <property type="term" value="F:apyrase activity"/>
    <property type="evidence" value="ECO:0007669"/>
    <property type="project" value="UniProtKB-EC"/>
</dbReference>
<evidence type="ECO:0000256" key="15">
    <source>
        <dbReference type="SAM" id="Phobius"/>
    </source>
</evidence>
<feature type="transmembrane region" description="Helical" evidence="15">
    <location>
        <begin position="165"/>
        <end position="184"/>
    </location>
</feature>
<dbReference type="GO" id="GO:0017110">
    <property type="term" value="F:nucleoside diphosphate phosphatase activity"/>
    <property type="evidence" value="ECO:0007669"/>
    <property type="project" value="TreeGrafter"/>
</dbReference>
<dbReference type="CDD" id="cd16841">
    <property type="entry name" value="RraA_family"/>
    <property type="match status" value="1"/>
</dbReference>
<reference evidence="17" key="1">
    <citation type="journal article" date="2019" name="Nat. Commun.">
        <title>The genome of broomcorn millet.</title>
        <authorList>
            <person name="Zou C."/>
            <person name="Miki D."/>
            <person name="Li D."/>
            <person name="Tang Q."/>
            <person name="Xiao L."/>
            <person name="Rajput S."/>
            <person name="Deng P."/>
            <person name="Jia W."/>
            <person name="Huang R."/>
            <person name="Zhang M."/>
            <person name="Sun Y."/>
            <person name="Hu J."/>
            <person name="Fu X."/>
            <person name="Schnable P.S."/>
            <person name="Li F."/>
            <person name="Zhang H."/>
            <person name="Feng B."/>
            <person name="Zhu X."/>
            <person name="Liu R."/>
            <person name="Schnable J.C."/>
            <person name="Zhu J.-K."/>
            <person name="Zhang H."/>
        </authorList>
    </citation>
    <scope>NUCLEOTIDE SEQUENCE [LARGE SCALE GENOMIC DNA]</scope>
</reference>
<organism evidence="16 17">
    <name type="scientific">Panicum miliaceum</name>
    <name type="common">Proso millet</name>
    <name type="synonym">Broomcorn millet</name>
    <dbReference type="NCBI Taxonomy" id="4540"/>
    <lineage>
        <taxon>Eukaryota</taxon>
        <taxon>Viridiplantae</taxon>
        <taxon>Streptophyta</taxon>
        <taxon>Embryophyta</taxon>
        <taxon>Tracheophyta</taxon>
        <taxon>Spermatophyta</taxon>
        <taxon>Magnoliopsida</taxon>
        <taxon>Liliopsida</taxon>
        <taxon>Poales</taxon>
        <taxon>Poaceae</taxon>
        <taxon>PACMAD clade</taxon>
        <taxon>Panicoideae</taxon>
        <taxon>Panicodae</taxon>
        <taxon>Paniceae</taxon>
        <taxon>Panicinae</taxon>
        <taxon>Panicum</taxon>
        <taxon>Panicum sect. Panicum</taxon>
    </lineage>
</organism>
<keyword evidence="15" id="KW-0812">Transmembrane</keyword>
<dbReference type="InterPro" id="IPR000407">
    <property type="entry name" value="GDA1_CD39_NTPase"/>
</dbReference>
<dbReference type="EC" id="3.6.1.5" evidence="3"/>
<comment type="catalytic activity">
    <reaction evidence="9">
        <text>a ribonucleoside 5'-triphosphate + 2 H2O = a ribonucleoside 5'-phosphate + 2 phosphate + 2 H(+)</text>
        <dbReference type="Rhea" id="RHEA:36795"/>
        <dbReference type="ChEBI" id="CHEBI:15377"/>
        <dbReference type="ChEBI" id="CHEBI:15378"/>
        <dbReference type="ChEBI" id="CHEBI:43474"/>
        <dbReference type="ChEBI" id="CHEBI:58043"/>
        <dbReference type="ChEBI" id="CHEBI:61557"/>
        <dbReference type="EC" id="3.6.1.5"/>
    </reaction>
</comment>
<feature type="active site" description="Proton acceptor" evidence="11">
    <location>
        <position position="336"/>
    </location>
</feature>
<dbReference type="PROSITE" id="PS01238">
    <property type="entry name" value="GDA1_CD39_NTPASE"/>
    <property type="match status" value="1"/>
</dbReference>
<evidence type="ECO:0000256" key="3">
    <source>
        <dbReference type="ARBA" id="ARBA00012148"/>
    </source>
</evidence>
<dbReference type="PANTHER" id="PTHR11782">
    <property type="entry name" value="ADENOSINE/GUANOSINE DIPHOSPHATASE"/>
    <property type="match status" value="1"/>
</dbReference>
<dbReference type="SUPFAM" id="SSF89562">
    <property type="entry name" value="RraA-like"/>
    <property type="match status" value="1"/>
</dbReference>
<dbReference type="GO" id="GO:0005524">
    <property type="term" value="F:ATP binding"/>
    <property type="evidence" value="ECO:0007669"/>
    <property type="project" value="UniProtKB-KW"/>
</dbReference>
<comment type="function">
    <text evidence="10">Catalyzes the hydrolysis of phosphoanhydride bonds of nucleoside tri- and di-phosphates.</text>
</comment>
<dbReference type="EMBL" id="PQIB02000002">
    <property type="protein sequence ID" value="RLN35240.1"/>
    <property type="molecule type" value="Genomic_DNA"/>
</dbReference>
<feature type="binding site" evidence="12">
    <location>
        <begin position="366"/>
        <end position="370"/>
    </location>
    <ligand>
        <name>ATP</name>
        <dbReference type="ChEBI" id="CHEBI:30616"/>
    </ligand>
</feature>
<dbReference type="PANTHER" id="PTHR11782:SF48">
    <property type="entry name" value="APYRASE 2-RELATED"/>
    <property type="match status" value="1"/>
</dbReference>
<dbReference type="InterPro" id="IPR005493">
    <property type="entry name" value="RraA/RraA-like"/>
</dbReference>
<dbReference type="GO" id="GO:0009134">
    <property type="term" value="P:nucleoside diphosphate catabolic process"/>
    <property type="evidence" value="ECO:0007669"/>
    <property type="project" value="TreeGrafter"/>
</dbReference>
<dbReference type="Gene3D" id="3.30.420.40">
    <property type="match status" value="1"/>
</dbReference>
<dbReference type="Proteomes" id="UP000275267">
    <property type="component" value="Unassembled WGS sequence"/>
</dbReference>
<dbReference type="FunFam" id="3.30.420.150:FF:000008">
    <property type="entry name" value="Apyrase 1"/>
    <property type="match status" value="1"/>
</dbReference>
<dbReference type="Gene3D" id="3.30.420.150">
    <property type="entry name" value="Exopolyphosphatase. Domain 2"/>
    <property type="match status" value="1"/>
</dbReference>
<evidence type="ECO:0000256" key="6">
    <source>
        <dbReference type="ARBA" id="ARBA00030084"/>
    </source>
</evidence>
<evidence type="ECO:0000256" key="1">
    <source>
        <dbReference type="ARBA" id="ARBA00004606"/>
    </source>
</evidence>
<dbReference type="Pfam" id="PF01150">
    <property type="entry name" value="GDA1_CD39"/>
    <property type="match status" value="1"/>
</dbReference>
<dbReference type="Pfam" id="PF03737">
    <property type="entry name" value="RraA-like"/>
    <property type="match status" value="1"/>
</dbReference>
<dbReference type="STRING" id="4540.A0A3L6TDT2"/>
<accession>A0A3L6TDT2</accession>
<keyword evidence="12" id="KW-0547">Nucleotide-binding</keyword>
<evidence type="ECO:0000256" key="12">
    <source>
        <dbReference type="PIRSR" id="PIRSR600407-2"/>
    </source>
</evidence>
<evidence type="ECO:0000313" key="16">
    <source>
        <dbReference type="EMBL" id="RLN35240.1"/>
    </source>
</evidence>
<proteinExistence type="inferred from homology"/>
<sequence length="612" mass="65592">MTSRNEANMAALPLGTAEVHDANPHLITNAEQAQNNGWAGIVLNGCDIGVRALNSHPMKANKKGIGEKHVPVTIAGTRICHGEWLYADTDGILVSRTELTVRGALDPAEQEAVKPSPTPPGRIRYRTPSSPDLLLPTDAKMRPRYSALPNGRQDTLADRLHRYRGVLLVLLAPLALVSLVLLLMPRSPASSTAAASSRRSGPLDAAAGAKRYAVIFDAGSSGSRVHVFCFDANLDLVNIGSEIELFVQKKPGLSAYASDPREAAESLVSLLDEAKRVVPAELRDQTPVRVGATAGLRNLGAQKSEEILQAVRDLLRDKSSFKNQADWVTVLDGSQEGAYEWVTINFLLGNLGKTYADTVGVVDLGGGSVQMAYAIAEKDADKAPKPSDGEDSYVKKLFLKGTTYYLYVHSYLRYGLLAARAEVLKAGNVNGCSNCMLEGYQGQYKYGDETFEASASPSGASYSKCKDDAVKALKVDEACTHMKCSFGGIWNGGGGAGQKNLFVASFFFDRAAEAGFVNPKAAVAKVKPSDFEQAAKRACKLSVKDAEAAYPGVQKDNLPYICLDLVYQYTLLVDGFGVDADHEMTLVKKVPYNGAYVEAAWPLGSAIEVASS</sequence>
<comment type="caution">
    <text evidence="16">The sequence shown here is derived from an EMBL/GenBank/DDBJ whole genome shotgun (WGS) entry which is preliminary data.</text>
</comment>
<evidence type="ECO:0000256" key="2">
    <source>
        <dbReference type="ARBA" id="ARBA00009283"/>
    </source>
</evidence>
<evidence type="ECO:0000256" key="5">
    <source>
        <dbReference type="ARBA" id="ARBA00022968"/>
    </source>
</evidence>
<dbReference type="AlphaFoldDB" id="A0A3L6TDT2"/>
<dbReference type="CDD" id="cd24041">
    <property type="entry name" value="ASKHA_NBD_AtAPY1-like"/>
    <property type="match status" value="1"/>
</dbReference>
<dbReference type="Gene3D" id="3.50.30.40">
    <property type="entry name" value="Ribonuclease E inhibitor RraA/RraA-like"/>
    <property type="match status" value="1"/>
</dbReference>
<comment type="similarity">
    <text evidence="2 13">Belongs to the GDA1/CD39 NTPase family.</text>
</comment>
<evidence type="ECO:0000256" key="14">
    <source>
        <dbReference type="SAM" id="MobiDB-lite"/>
    </source>
</evidence>
<gene>
    <name evidence="16" type="ORF">C2845_PM03G16550</name>
</gene>
<evidence type="ECO:0000256" key="13">
    <source>
        <dbReference type="RuleBase" id="RU003833"/>
    </source>
</evidence>
<evidence type="ECO:0000256" key="11">
    <source>
        <dbReference type="PIRSR" id="PIRSR600407-1"/>
    </source>
</evidence>
<feature type="region of interest" description="Disordered" evidence="14">
    <location>
        <begin position="109"/>
        <end position="129"/>
    </location>
</feature>